<protein>
    <submittedName>
        <fullName evidence="1">Uncharacterized protein</fullName>
    </submittedName>
</protein>
<dbReference type="AlphaFoldDB" id="A0AA35JNN0"/>
<dbReference type="Proteomes" id="UP001178461">
    <property type="component" value="Chromosome 1"/>
</dbReference>
<organism evidence="1 2">
    <name type="scientific">Podarcis lilfordi</name>
    <name type="common">Lilford's wall lizard</name>
    <dbReference type="NCBI Taxonomy" id="74358"/>
    <lineage>
        <taxon>Eukaryota</taxon>
        <taxon>Metazoa</taxon>
        <taxon>Chordata</taxon>
        <taxon>Craniata</taxon>
        <taxon>Vertebrata</taxon>
        <taxon>Euteleostomi</taxon>
        <taxon>Lepidosauria</taxon>
        <taxon>Squamata</taxon>
        <taxon>Bifurcata</taxon>
        <taxon>Unidentata</taxon>
        <taxon>Episquamata</taxon>
        <taxon>Laterata</taxon>
        <taxon>Lacertibaenia</taxon>
        <taxon>Lacertidae</taxon>
        <taxon>Podarcis</taxon>
    </lineage>
</organism>
<gene>
    <name evidence="1" type="ORF">PODLI_1B040733</name>
</gene>
<dbReference type="EMBL" id="OX395126">
    <property type="protein sequence ID" value="CAI5761938.1"/>
    <property type="molecule type" value="Genomic_DNA"/>
</dbReference>
<accession>A0AA35JNN0</accession>
<sequence>MGREGQRGALGKSLCICWRGGPFWLTAWGCQSPGETSLTFGVRAVLRRPPEGAGLSSSAVFQHIFGHLERFRDRTLSLALALEALLQLSFMRPHFSSNMVSAILHRTMEAVLGSAEKDDDKEELKRHFQSLLLEAPNVGTLLQLLTLSVLMASGKLGQLGNTGLRALLLENSLYQRCHGLRRSTNSRRKGETS</sequence>
<evidence type="ECO:0000313" key="1">
    <source>
        <dbReference type="EMBL" id="CAI5761938.1"/>
    </source>
</evidence>
<keyword evidence="2" id="KW-1185">Reference proteome</keyword>
<evidence type="ECO:0000313" key="2">
    <source>
        <dbReference type="Proteomes" id="UP001178461"/>
    </source>
</evidence>
<name>A0AA35JNN0_9SAUR</name>
<proteinExistence type="predicted"/>
<reference evidence="1" key="1">
    <citation type="submission" date="2022-12" db="EMBL/GenBank/DDBJ databases">
        <authorList>
            <person name="Alioto T."/>
            <person name="Alioto T."/>
            <person name="Gomez Garrido J."/>
        </authorList>
    </citation>
    <scope>NUCLEOTIDE SEQUENCE</scope>
</reference>